<dbReference type="STRING" id="1619100.UT34_C0001G0515"/>
<evidence type="ECO:0008006" key="3">
    <source>
        <dbReference type="Google" id="ProtNLM"/>
    </source>
</evidence>
<proteinExistence type="predicted"/>
<dbReference type="InterPro" id="IPR038597">
    <property type="entry name" value="GGGP/HepGP_synthase_sf"/>
</dbReference>
<dbReference type="AlphaFoldDB" id="A0A0G0MR13"/>
<dbReference type="Proteomes" id="UP000034799">
    <property type="component" value="Unassembled WGS sequence"/>
</dbReference>
<sequence>MHRTFENPSFSDLSAIYNSITSEKGNEQNELLERIQTAGIMPVIDPEEAFKDIGETIEKVRALEGLAGVVLVGGSTSTEGETETVVAALRGSIESRGASIKLIGFPGRKDQVVQGLHGLLFLYPPQLQTVFLGDPQRAGFLVEEAIGIRERQKKLGISVIPTTYILFGGGRQSSVVEQTKISPIRVSPGYEIDEVWKEASSYIEKGLVFLEGGSGSAFANLGPIAQLTYKKTGILPIVSGGISLPNHVSEITSYGKFPLGLGSLIERTDVDNVQHVYQEMINSYTPD</sequence>
<protein>
    <recommendedName>
        <fullName evidence="3">Phosphoglycerol geranylgeranyltransferase</fullName>
    </recommendedName>
</protein>
<evidence type="ECO:0000313" key="2">
    <source>
        <dbReference type="Proteomes" id="UP000034799"/>
    </source>
</evidence>
<comment type="caution">
    <text evidence="1">The sequence shown here is derived from an EMBL/GenBank/DDBJ whole genome shotgun (WGS) entry which is preliminary data.</text>
</comment>
<dbReference type="EMBL" id="LBWK01000001">
    <property type="protein sequence ID" value="KKR06474.1"/>
    <property type="molecule type" value="Genomic_DNA"/>
</dbReference>
<reference evidence="1 2" key="1">
    <citation type="journal article" date="2015" name="Nature">
        <title>rRNA introns, odd ribosomes, and small enigmatic genomes across a large radiation of phyla.</title>
        <authorList>
            <person name="Brown C.T."/>
            <person name="Hug L.A."/>
            <person name="Thomas B.C."/>
            <person name="Sharon I."/>
            <person name="Castelle C.J."/>
            <person name="Singh A."/>
            <person name="Wilkins M.J."/>
            <person name="Williams K.H."/>
            <person name="Banfield J.F."/>
        </authorList>
    </citation>
    <scope>NUCLEOTIDE SEQUENCE [LARGE SCALE GENOMIC DNA]</scope>
</reference>
<accession>A0A0G0MR13</accession>
<gene>
    <name evidence="1" type="ORF">UT34_C0001G0515</name>
</gene>
<dbReference type="Gene3D" id="3.20.20.390">
    <property type="entry name" value="FMN-linked oxidoreductases"/>
    <property type="match status" value="1"/>
</dbReference>
<evidence type="ECO:0000313" key="1">
    <source>
        <dbReference type="EMBL" id="KKR06474.1"/>
    </source>
</evidence>
<organism evidence="1 2">
    <name type="scientific">candidate division WS6 bacterium GW2011_GWF2_39_15</name>
    <dbReference type="NCBI Taxonomy" id="1619100"/>
    <lineage>
        <taxon>Bacteria</taxon>
        <taxon>Candidatus Dojkabacteria</taxon>
    </lineage>
</organism>
<name>A0A0G0MR13_9BACT</name>